<dbReference type="InterPro" id="IPR014985">
    <property type="entry name" value="WbqC"/>
</dbReference>
<name>A0A6G6GHZ4_9FLAO</name>
<accession>A0A6G6GHZ4</accession>
<dbReference type="KEGG" id="mgel:G5B37_01025"/>
<reference evidence="1 2" key="1">
    <citation type="submission" date="2020-02" db="EMBL/GenBank/DDBJ databases">
        <title>Complete genome sequence of Flavobacteriaceae bacterium.</title>
        <authorList>
            <person name="Kim S.-J."/>
            <person name="Kim Y.-S."/>
            <person name="Kim K.-H."/>
        </authorList>
    </citation>
    <scope>NUCLEOTIDE SEQUENCE [LARGE SCALE GENOMIC DNA]</scope>
    <source>
        <strain evidence="1 2">RR4-40</strain>
    </source>
</reference>
<protein>
    <submittedName>
        <fullName evidence="1">WbqC family protein</fullName>
    </submittedName>
</protein>
<dbReference type="Pfam" id="PF08889">
    <property type="entry name" value="WbqC"/>
    <property type="match status" value="1"/>
</dbReference>
<dbReference type="RefSeq" id="WP_164678196.1">
    <property type="nucleotide sequence ID" value="NZ_CP049057.1"/>
</dbReference>
<organism evidence="1 2">
    <name type="scientific">Rasiella rasia</name>
    <dbReference type="NCBI Taxonomy" id="2744027"/>
    <lineage>
        <taxon>Bacteria</taxon>
        <taxon>Pseudomonadati</taxon>
        <taxon>Bacteroidota</taxon>
        <taxon>Flavobacteriia</taxon>
        <taxon>Flavobacteriales</taxon>
        <taxon>Flavobacteriaceae</taxon>
        <taxon>Rasiella</taxon>
    </lineage>
</organism>
<dbReference type="EMBL" id="CP049057">
    <property type="protein sequence ID" value="QIE58195.1"/>
    <property type="molecule type" value="Genomic_DNA"/>
</dbReference>
<proteinExistence type="predicted"/>
<evidence type="ECO:0000313" key="2">
    <source>
        <dbReference type="Proteomes" id="UP000505306"/>
    </source>
</evidence>
<keyword evidence="2" id="KW-1185">Reference proteome</keyword>
<dbReference type="Proteomes" id="UP000505306">
    <property type="component" value="Chromosome"/>
</dbReference>
<gene>
    <name evidence="1" type="ORF">G5B37_01025</name>
</gene>
<evidence type="ECO:0000313" key="1">
    <source>
        <dbReference type="EMBL" id="QIE58195.1"/>
    </source>
</evidence>
<sequence length="209" mass="23796">MKTVLVHPTYFPSIVQMAALAQAEAVVFEVCGNYQKQTYRNRCYIAHTNGKLLLNVPVKHSKDKTRQKMSEVVAENAFPWQKEHWRSIQNAYRTSPFFEFYEDDLAPLFQTPVTTILNFNLAIYDVLAEMVGLQVPASKTTTYEVSPNVTDLRNLAIAKSKIVYPLDTYTQVLGAHHEWLPNLSILDLLFNEGPNALLYLESQDLSLLA</sequence>
<dbReference type="AlphaFoldDB" id="A0A6G6GHZ4"/>